<keyword evidence="5" id="KW-0539">Nucleus</keyword>
<evidence type="ECO:0000256" key="5">
    <source>
        <dbReference type="ARBA" id="ARBA00023242"/>
    </source>
</evidence>
<comment type="caution">
    <text evidence="7">The sequence shown here is derived from an EMBL/GenBank/DDBJ whole genome shotgun (WGS) entry which is preliminary data.</text>
</comment>
<proteinExistence type="predicted"/>
<keyword evidence="4" id="KW-0804">Transcription</keyword>
<dbReference type="GO" id="GO:0043565">
    <property type="term" value="F:sequence-specific DNA binding"/>
    <property type="evidence" value="ECO:0007669"/>
    <property type="project" value="TreeGrafter"/>
</dbReference>
<evidence type="ECO:0000256" key="4">
    <source>
        <dbReference type="ARBA" id="ARBA00023163"/>
    </source>
</evidence>
<evidence type="ECO:0000256" key="1">
    <source>
        <dbReference type="ARBA" id="ARBA00004123"/>
    </source>
</evidence>
<dbReference type="InterPro" id="IPR007219">
    <property type="entry name" value="XnlR_reg_dom"/>
</dbReference>
<keyword evidence="8" id="KW-1185">Reference proteome</keyword>
<dbReference type="Pfam" id="PF04082">
    <property type="entry name" value="Fungal_trans"/>
    <property type="match status" value="1"/>
</dbReference>
<reference evidence="7" key="1">
    <citation type="submission" date="2023-06" db="EMBL/GenBank/DDBJ databases">
        <title>Conoideocrella luteorostrata (Hypocreales: Clavicipitaceae), a potential biocontrol fungus for elongate hemlock scale in United States Christmas tree production areas.</title>
        <authorList>
            <person name="Barrett H."/>
            <person name="Lovett B."/>
            <person name="Macias A.M."/>
            <person name="Stajich J.E."/>
            <person name="Kasson M.T."/>
        </authorList>
    </citation>
    <scope>NUCLEOTIDE SEQUENCE</scope>
    <source>
        <strain evidence="7">ARSEF 14590</strain>
    </source>
</reference>
<evidence type="ECO:0000256" key="3">
    <source>
        <dbReference type="ARBA" id="ARBA00023125"/>
    </source>
</evidence>
<comment type="subcellular location">
    <subcellularLocation>
        <location evidence="1">Nucleus</location>
    </subcellularLocation>
</comment>
<dbReference type="PANTHER" id="PTHR47540:SF6">
    <property type="entry name" value="ZN(II)2CYS6 TRANSCRIPTION FACTOR (EUROFUNG)"/>
    <property type="match status" value="1"/>
</dbReference>
<evidence type="ECO:0000259" key="6">
    <source>
        <dbReference type="SMART" id="SM00906"/>
    </source>
</evidence>
<dbReference type="CDD" id="cd12148">
    <property type="entry name" value="fungal_TF_MHR"/>
    <property type="match status" value="1"/>
</dbReference>
<dbReference type="PANTHER" id="PTHR47540">
    <property type="entry name" value="THIAMINE REPRESSIBLE GENES REGULATORY PROTEIN THI5"/>
    <property type="match status" value="1"/>
</dbReference>
<name>A0AAJ0G2M6_9HYPO</name>
<keyword evidence="2" id="KW-0805">Transcription regulation</keyword>
<dbReference type="GO" id="GO:0005634">
    <property type="term" value="C:nucleus"/>
    <property type="evidence" value="ECO:0007669"/>
    <property type="project" value="UniProtKB-SubCell"/>
</dbReference>
<dbReference type="AlphaFoldDB" id="A0AAJ0G2M6"/>
<dbReference type="Proteomes" id="UP001251528">
    <property type="component" value="Unassembled WGS sequence"/>
</dbReference>
<protein>
    <recommendedName>
        <fullName evidence="6">Xylanolytic transcriptional activator regulatory domain-containing protein</fullName>
    </recommendedName>
</protein>
<feature type="domain" description="Xylanolytic transcriptional activator regulatory" evidence="6">
    <location>
        <begin position="273"/>
        <end position="346"/>
    </location>
</feature>
<accession>A0AAJ0G2M6</accession>
<dbReference type="EMBL" id="JASWJB010000003">
    <property type="protein sequence ID" value="KAK2616747.1"/>
    <property type="molecule type" value="Genomic_DNA"/>
</dbReference>
<dbReference type="GO" id="GO:0008270">
    <property type="term" value="F:zinc ion binding"/>
    <property type="evidence" value="ECO:0007669"/>
    <property type="project" value="InterPro"/>
</dbReference>
<evidence type="ECO:0000256" key="2">
    <source>
        <dbReference type="ARBA" id="ARBA00023015"/>
    </source>
</evidence>
<evidence type="ECO:0000313" key="8">
    <source>
        <dbReference type="Proteomes" id="UP001251528"/>
    </source>
</evidence>
<dbReference type="GO" id="GO:0045944">
    <property type="term" value="P:positive regulation of transcription by RNA polymerase II"/>
    <property type="evidence" value="ECO:0007669"/>
    <property type="project" value="TreeGrafter"/>
</dbReference>
<organism evidence="7 8">
    <name type="scientific">Conoideocrella luteorostrata</name>
    <dbReference type="NCBI Taxonomy" id="1105319"/>
    <lineage>
        <taxon>Eukaryota</taxon>
        <taxon>Fungi</taxon>
        <taxon>Dikarya</taxon>
        <taxon>Ascomycota</taxon>
        <taxon>Pezizomycotina</taxon>
        <taxon>Sordariomycetes</taxon>
        <taxon>Hypocreomycetidae</taxon>
        <taxon>Hypocreales</taxon>
        <taxon>Clavicipitaceae</taxon>
        <taxon>Conoideocrella</taxon>
    </lineage>
</organism>
<dbReference type="GO" id="GO:0006351">
    <property type="term" value="P:DNA-templated transcription"/>
    <property type="evidence" value="ECO:0007669"/>
    <property type="project" value="InterPro"/>
</dbReference>
<gene>
    <name evidence="7" type="ORF">QQS21_000359</name>
</gene>
<sequence length="654" mass="73320">MSDDLPCSPAKSLLADQGIEATQHISEGPSSASPYRFQTTTTLVSPTRTAPSETIVISDDSVATPTLQNQPLFSLRANPSATLSKTIDNMYENRRKWVWLSPSTWSFTIRIMLTLGEKLRPSDPLPPRNLLHSNVYSLQWRTSLTTKVDVSGLPSLSHALFLLNAASFHLGETYQLFDDQELGNQIRSFYANSTNNVDEHRLWFIKFLLILAFGAAFQAAPNDNKEPPGYKFFSRAMALMPDLGHMWKESLLGVEILAMAGLYLFSVDERESAHLYLVNAIRIAQMEGLHTQLPEKELGTETVAYCRDLWWTLYIMDRHFSSSVGVPMAVHDDDITTPVVSSEPDSVAQNVRSLQVNLSHLLSMILRTVYKPTKTPMGMFLEQTKSIIQTLAHHARDIERIVRHNFENSPGAVPRELHYLTMLYHQCVIVTTRPPLFSVLKQRLETLGHPDHEQCDIFLCQTKTIISTGIKSAAKTLQTLAKEYSMLEVFLPYDVEFTFGSALQLTVASAVFPNVVDYKWFRQSAQTTLNKLVDRGSRLAATRAAELQFLEELCDELALQGRRQGHRNLTLSRSSMISPDPATLSNGVDDNMIEHGYNSIVSDNDLHASDIDLPGSTDQDSLDSIGISAEDFFSIMQLIPNVDMSTESFLNLEL</sequence>
<keyword evidence="3" id="KW-0238">DNA-binding</keyword>
<dbReference type="SMART" id="SM00906">
    <property type="entry name" value="Fungal_trans"/>
    <property type="match status" value="1"/>
</dbReference>
<evidence type="ECO:0000313" key="7">
    <source>
        <dbReference type="EMBL" id="KAK2616747.1"/>
    </source>
</evidence>
<dbReference type="InterPro" id="IPR051711">
    <property type="entry name" value="Stress_Response_Reg"/>
</dbReference>